<dbReference type="EMBL" id="BDOR01000003">
    <property type="protein sequence ID" value="GBF01333.1"/>
    <property type="molecule type" value="Genomic_DNA"/>
</dbReference>
<name>A0A2I9CKT1_9LACO</name>
<dbReference type="AlphaFoldDB" id="A0A2I9CKT1"/>
<feature type="region of interest" description="Disordered" evidence="2">
    <location>
        <begin position="1"/>
        <end position="29"/>
    </location>
</feature>
<dbReference type="Proteomes" id="UP000236162">
    <property type="component" value="Unassembled WGS sequence"/>
</dbReference>
<feature type="domain" description="Cell envelope-related transcriptional attenuator" evidence="4">
    <location>
        <begin position="111"/>
        <end position="252"/>
    </location>
</feature>
<evidence type="ECO:0000259" key="4">
    <source>
        <dbReference type="Pfam" id="PF03816"/>
    </source>
</evidence>
<feature type="transmembrane region" description="Helical" evidence="3">
    <location>
        <begin position="35"/>
        <end position="55"/>
    </location>
</feature>
<organism evidence="7 10">
    <name type="scientific">Lactiplantibacillus paraplantarum</name>
    <dbReference type="NCBI Taxonomy" id="60520"/>
    <lineage>
        <taxon>Bacteria</taxon>
        <taxon>Bacillati</taxon>
        <taxon>Bacillota</taxon>
        <taxon>Bacilli</taxon>
        <taxon>Lactobacillales</taxon>
        <taxon>Lactobacillaceae</taxon>
        <taxon>Lactiplantibacillus</taxon>
    </lineage>
</organism>
<keyword evidence="3" id="KW-0812">Transmembrane</keyword>
<feature type="region of interest" description="Disordered" evidence="2">
    <location>
        <begin position="348"/>
        <end position="402"/>
    </location>
</feature>
<reference evidence="6 8" key="1">
    <citation type="submission" date="2017-04" db="EMBL/GenBank/DDBJ databases">
        <title>In vitro and in silico characterization of Lactobacillus paraplantarum D2-1, a starter culture for soymilk fermentation.</title>
        <authorList>
            <person name="Endo A."/>
            <person name="Sasaki F."/>
            <person name="Maeno S."/>
            <person name="Kanesaki Y."/>
            <person name="Kubota E."/>
            <person name="Torres G.A."/>
            <person name="Tomita S."/>
            <person name="Nakagawa J."/>
        </authorList>
    </citation>
    <scope>NUCLEOTIDE SEQUENCE [LARGE SCALE GENOMIC DNA]</scope>
    <source>
        <strain evidence="6 8">D2-1</strain>
    </source>
</reference>
<dbReference type="PANTHER" id="PTHR33392">
    <property type="entry name" value="POLYISOPRENYL-TEICHOIC ACID--PEPTIDOGLYCAN TEICHOIC ACID TRANSFERASE TAGU"/>
    <property type="match status" value="1"/>
</dbReference>
<feature type="compositionally biased region" description="Low complexity" evidence="2">
    <location>
        <begin position="350"/>
        <end position="402"/>
    </location>
</feature>
<evidence type="ECO:0000313" key="5">
    <source>
        <dbReference type="EMBL" id="AYJ37770.1"/>
    </source>
</evidence>
<dbReference type="Pfam" id="PF03816">
    <property type="entry name" value="LytR_cpsA_psr"/>
    <property type="match status" value="1"/>
</dbReference>
<dbReference type="InterPro" id="IPR004474">
    <property type="entry name" value="LytR_CpsA_psr"/>
</dbReference>
<keyword evidence="3" id="KW-1133">Transmembrane helix</keyword>
<dbReference type="InterPro" id="IPR050922">
    <property type="entry name" value="LytR/CpsA/Psr_CW_biosynth"/>
</dbReference>
<dbReference type="NCBIfam" id="TIGR00350">
    <property type="entry name" value="lytR_cpsA_psr"/>
    <property type="match status" value="1"/>
</dbReference>
<keyword evidence="3" id="KW-0472">Membrane</keyword>
<dbReference type="Proteomes" id="UP000277896">
    <property type="component" value="Chromosome"/>
</dbReference>
<dbReference type="EMBL" id="SEHH01000022">
    <property type="protein sequence ID" value="TBX50392.1"/>
    <property type="molecule type" value="Genomic_DNA"/>
</dbReference>
<dbReference type="PANTHER" id="PTHR33392:SF6">
    <property type="entry name" value="POLYISOPRENYL-TEICHOIC ACID--PEPTIDOGLYCAN TEICHOIC ACID TRANSFERASE TAGU"/>
    <property type="match status" value="1"/>
</dbReference>
<evidence type="ECO:0000313" key="6">
    <source>
        <dbReference type="EMBL" id="GBF01333.1"/>
    </source>
</evidence>
<dbReference type="Proteomes" id="UP000292648">
    <property type="component" value="Unassembled WGS sequence"/>
</dbReference>
<accession>A0A2I9CKT1</accession>
<keyword evidence="8" id="KW-1185">Reference proteome</keyword>
<evidence type="ECO:0000256" key="2">
    <source>
        <dbReference type="SAM" id="MobiDB-lite"/>
    </source>
</evidence>
<evidence type="ECO:0000256" key="3">
    <source>
        <dbReference type="SAM" id="Phobius"/>
    </source>
</evidence>
<sequence>MSENNNDNEMGPRQRRYREQQQRNPHLKPHKKRPWLITLLIVVALLIISGGWWGYKTWNAAKDTMNTTYQSTGSAKLRNVDAVIKKGKPFSILLLGTDTGALGRGKDFSARTDTMIVATINPKKESMTLTSIPRDTQVLIDGQSQKINAAYTIGGASGAVKSVEKLLDVPIDFYVLLNMGGLKQIINAMGGVTVTPKLTFKYGNANVKKGVKIKLNGAAALDYSRMRYDDPQGDYGRQKRQRQVIMAMVSQSNSLGSIANIEKITKKLAKNMRTDLTWNDMVALDTKYKNASHHAKSYTVQGTDATIDGLSYQVASSSERYKNSKRIRKALGLSNSNITESLFAETASVTTSNSSSSSSSSSTSTTSDTTTYDTSTSQDTTTYGTSTTQDTTTQDQTTTNQY</sequence>
<comment type="similarity">
    <text evidence="1">Belongs to the LytR/CpsA/Psr (LCP) family.</text>
</comment>
<dbReference type="Gene3D" id="3.40.630.190">
    <property type="entry name" value="LCP protein"/>
    <property type="match status" value="1"/>
</dbReference>
<evidence type="ECO:0000256" key="1">
    <source>
        <dbReference type="ARBA" id="ARBA00006068"/>
    </source>
</evidence>
<evidence type="ECO:0000313" key="7">
    <source>
        <dbReference type="EMBL" id="TBX50392.1"/>
    </source>
</evidence>
<evidence type="ECO:0000313" key="10">
    <source>
        <dbReference type="Proteomes" id="UP000292648"/>
    </source>
</evidence>
<gene>
    <name evidence="6" type="primary">lytR_4</name>
    <name evidence="7" type="ORF">EUZ87_02865</name>
    <name evidence="5" type="ORF">LP667_02505</name>
    <name evidence="6" type="ORF">LPPLD21_00843</name>
</gene>
<dbReference type="EMBL" id="CP032744">
    <property type="protein sequence ID" value="AYJ37770.1"/>
    <property type="molecule type" value="Genomic_DNA"/>
</dbReference>
<protein>
    <submittedName>
        <fullName evidence="7">LytR family transcriptional regulator</fullName>
    </submittedName>
</protein>
<proteinExistence type="inferred from homology"/>
<evidence type="ECO:0000313" key="9">
    <source>
        <dbReference type="Proteomes" id="UP000277896"/>
    </source>
</evidence>
<dbReference type="RefSeq" id="WP_021731264.1">
    <property type="nucleotide sequence ID" value="NZ_AVAI01000110.1"/>
</dbReference>
<reference evidence="5 9" key="2">
    <citation type="submission" date="2018-10" db="EMBL/GenBank/DDBJ databases">
        <title>Genome seuquencing of Lactobacillus species.</title>
        <authorList>
            <person name="Baek C."/>
            <person name="Yi H."/>
        </authorList>
    </citation>
    <scope>NUCLEOTIDE SEQUENCE [LARGE SCALE GENOMIC DNA]</scope>
    <source>
        <strain evidence="5 9">DSM 10667</strain>
    </source>
</reference>
<evidence type="ECO:0000313" key="8">
    <source>
        <dbReference type="Proteomes" id="UP000236162"/>
    </source>
</evidence>
<reference evidence="7 10" key="3">
    <citation type="submission" date="2019-01" db="EMBL/GenBank/DDBJ databases">
        <title>Draft genome sequence of Lactobacillus paraplantarum OSY-TC318, a Producer of the novel lantibiotic Paraplantaracin TC318.</title>
        <authorList>
            <person name="Hussein W.E."/>
            <person name="Huang E."/>
            <person name="Yousef A.E."/>
        </authorList>
    </citation>
    <scope>NUCLEOTIDE SEQUENCE [LARGE SCALE GENOMIC DNA]</scope>
    <source>
        <strain evidence="7 10">OSY-TC318</strain>
    </source>
</reference>